<evidence type="ECO:0000256" key="2">
    <source>
        <dbReference type="ARBA" id="ARBA00006464"/>
    </source>
</evidence>
<dbReference type="Gene3D" id="3.40.50.720">
    <property type="entry name" value="NAD(P)-binding Rossmann-like Domain"/>
    <property type="match status" value="1"/>
</dbReference>
<feature type="transmembrane region" description="Helical" evidence="7">
    <location>
        <begin position="145"/>
        <end position="164"/>
    </location>
</feature>
<reference evidence="9 10" key="1">
    <citation type="submission" date="2018-10" db="EMBL/GenBank/DDBJ databases">
        <authorList>
            <person name="Li J."/>
        </authorList>
    </citation>
    <scope>NUCLEOTIDE SEQUENCE [LARGE SCALE GENOMIC DNA]</scope>
    <source>
        <strain evidence="9 10">ZD1-4</strain>
    </source>
</reference>
<keyword evidence="3 9" id="KW-0808">Transferase</keyword>
<dbReference type="GO" id="GO:0016780">
    <property type="term" value="F:phosphotransferase activity, for other substituted phosphate groups"/>
    <property type="evidence" value="ECO:0007669"/>
    <property type="project" value="TreeGrafter"/>
</dbReference>
<dbReference type="Pfam" id="PF02397">
    <property type="entry name" value="Bac_transf"/>
    <property type="match status" value="1"/>
</dbReference>
<organism evidence="9 10">
    <name type="scientific">Mycetocola zhadangensis</name>
    <dbReference type="NCBI Taxonomy" id="1164595"/>
    <lineage>
        <taxon>Bacteria</taxon>
        <taxon>Bacillati</taxon>
        <taxon>Actinomycetota</taxon>
        <taxon>Actinomycetes</taxon>
        <taxon>Micrococcales</taxon>
        <taxon>Microbacteriaceae</taxon>
        <taxon>Mycetocola</taxon>
    </lineage>
</organism>
<sequence length="507" mass="56226">MTEVKTRIAIPGLSRPRVRTRIDSEARDHTLRQASERVWARNYRRKLRLTDIATIVLAVTVAFSLRFGIEAIPTSARIEDAQYLLISATIVISWLIALIVFGVHDSRVIGVGASEYKRIINASATAFGLLAIVFLVLKVDIARGYFMLALPLGTVSLLGAHWLWRRWLISQRSFDHYLCRALVVGELDDVGYVIRQIQQKSGAGYNVVGAVVSNTDAHTVSTGTKPVPVLGMTDVAQVARNVGADTVIIAGQPKGGARFIRNLGWQLEGTATDLVLASQLTDVAGPRIHFRPVEGLPLIHVEIPQFEGGKHVLKRAFDIASSAAGILVLTPVFLLVALFIKLDDGGPVFFTQERVGRGQRTFRMVKFRSMVTTAESDLAKLADKNDGNGVLFKLKADPRVTPVGRVLRKFSIDELPQLWNVLLGDMSLVGPRPPLPREVEAYEDHVHRRLYIKPGLTGMWQVNGRSDLSWDESVRLDLYYVENWSLTGDLMIVWRTVKVLLKPVGAY</sequence>
<evidence type="ECO:0000313" key="9">
    <source>
        <dbReference type="EMBL" id="RLQ84585.1"/>
    </source>
</evidence>
<dbReference type="RefSeq" id="WP_121659630.1">
    <property type="nucleotide sequence ID" value="NZ_BMEK01000002.1"/>
</dbReference>
<feature type="transmembrane region" description="Helical" evidence="7">
    <location>
        <begin position="319"/>
        <end position="340"/>
    </location>
</feature>
<evidence type="ECO:0000256" key="3">
    <source>
        <dbReference type="ARBA" id="ARBA00022679"/>
    </source>
</evidence>
<evidence type="ECO:0000256" key="7">
    <source>
        <dbReference type="SAM" id="Phobius"/>
    </source>
</evidence>
<dbReference type="PANTHER" id="PTHR30576">
    <property type="entry name" value="COLANIC BIOSYNTHESIS UDP-GLUCOSE LIPID CARRIER TRANSFERASE"/>
    <property type="match status" value="1"/>
</dbReference>
<feature type="transmembrane region" description="Helical" evidence="7">
    <location>
        <begin position="81"/>
        <end position="103"/>
    </location>
</feature>
<feature type="transmembrane region" description="Helical" evidence="7">
    <location>
        <begin position="49"/>
        <end position="69"/>
    </location>
</feature>
<evidence type="ECO:0000256" key="5">
    <source>
        <dbReference type="ARBA" id="ARBA00022989"/>
    </source>
</evidence>
<keyword evidence="5 7" id="KW-1133">Transmembrane helix</keyword>
<evidence type="ECO:0000259" key="8">
    <source>
        <dbReference type="Pfam" id="PF02397"/>
    </source>
</evidence>
<feature type="domain" description="Bacterial sugar transferase" evidence="8">
    <location>
        <begin position="314"/>
        <end position="502"/>
    </location>
</feature>
<evidence type="ECO:0000256" key="4">
    <source>
        <dbReference type="ARBA" id="ARBA00022692"/>
    </source>
</evidence>
<name>A0A3L7J2S3_9MICO</name>
<dbReference type="EMBL" id="RCWJ01000002">
    <property type="protein sequence ID" value="RLQ84585.1"/>
    <property type="molecule type" value="Genomic_DNA"/>
</dbReference>
<dbReference type="OrthoDB" id="9808602at2"/>
<dbReference type="Proteomes" id="UP000282460">
    <property type="component" value="Unassembled WGS sequence"/>
</dbReference>
<keyword evidence="10" id="KW-1185">Reference proteome</keyword>
<dbReference type="InterPro" id="IPR017475">
    <property type="entry name" value="EPS_sugar_tfrase"/>
</dbReference>
<proteinExistence type="inferred from homology"/>
<gene>
    <name evidence="9" type="ORF">D9V28_10500</name>
</gene>
<dbReference type="NCBIfam" id="TIGR03025">
    <property type="entry name" value="EPS_sugtrans"/>
    <property type="match status" value="1"/>
</dbReference>
<dbReference type="InterPro" id="IPR003362">
    <property type="entry name" value="Bact_transf"/>
</dbReference>
<dbReference type="AlphaFoldDB" id="A0A3L7J2S3"/>
<keyword evidence="6 7" id="KW-0472">Membrane</keyword>
<protein>
    <submittedName>
        <fullName evidence="9">Sugar transferase</fullName>
    </submittedName>
</protein>
<dbReference type="PANTHER" id="PTHR30576:SF10">
    <property type="entry name" value="SLL5057 PROTEIN"/>
    <property type="match status" value="1"/>
</dbReference>
<evidence type="ECO:0000256" key="6">
    <source>
        <dbReference type="ARBA" id="ARBA00023136"/>
    </source>
</evidence>
<comment type="subcellular location">
    <subcellularLocation>
        <location evidence="1">Membrane</location>
        <topology evidence="1">Multi-pass membrane protein</topology>
    </subcellularLocation>
</comment>
<dbReference type="Pfam" id="PF13727">
    <property type="entry name" value="CoA_binding_3"/>
    <property type="match status" value="1"/>
</dbReference>
<dbReference type="GO" id="GO:0016020">
    <property type="term" value="C:membrane"/>
    <property type="evidence" value="ECO:0007669"/>
    <property type="project" value="UniProtKB-SubCell"/>
</dbReference>
<evidence type="ECO:0000313" key="10">
    <source>
        <dbReference type="Proteomes" id="UP000282460"/>
    </source>
</evidence>
<comment type="similarity">
    <text evidence="2">Belongs to the bacterial sugar transferase family.</text>
</comment>
<accession>A0A3L7J2S3</accession>
<evidence type="ECO:0000256" key="1">
    <source>
        <dbReference type="ARBA" id="ARBA00004141"/>
    </source>
</evidence>
<feature type="transmembrane region" description="Helical" evidence="7">
    <location>
        <begin position="119"/>
        <end position="139"/>
    </location>
</feature>
<keyword evidence="4 7" id="KW-0812">Transmembrane</keyword>
<comment type="caution">
    <text evidence="9">The sequence shown here is derived from an EMBL/GenBank/DDBJ whole genome shotgun (WGS) entry which is preliminary data.</text>
</comment>